<keyword evidence="2" id="KW-0540">Nuclease</keyword>
<organism evidence="2 3">
    <name type="scientific">Anabaena azotica FACHB-119</name>
    <dbReference type="NCBI Taxonomy" id="947527"/>
    <lineage>
        <taxon>Bacteria</taxon>
        <taxon>Bacillati</taxon>
        <taxon>Cyanobacteriota</taxon>
        <taxon>Cyanophyceae</taxon>
        <taxon>Nostocales</taxon>
        <taxon>Nostocaceae</taxon>
        <taxon>Anabaena</taxon>
        <taxon>Anabaena azotica</taxon>
    </lineage>
</organism>
<evidence type="ECO:0000313" key="2">
    <source>
        <dbReference type="EMBL" id="MBD2500773.1"/>
    </source>
</evidence>
<feature type="domain" description="Putative restriction endonuclease" evidence="1">
    <location>
        <begin position="12"/>
        <end position="194"/>
    </location>
</feature>
<dbReference type="RefSeq" id="WP_190470271.1">
    <property type="nucleotide sequence ID" value="NZ_JACJSG010000010.1"/>
</dbReference>
<reference evidence="2 3" key="1">
    <citation type="journal article" date="2020" name="ISME J.">
        <title>Comparative genomics reveals insights into cyanobacterial evolution and habitat adaptation.</title>
        <authorList>
            <person name="Chen M.Y."/>
            <person name="Teng W.K."/>
            <person name="Zhao L."/>
            <person name="Hu C.X."/>
            <person name="Zhou Y.K."/>
            <person name="Han B.P."/>
            <person name="Song L.R."/>
            <person name="Shu W.S."/>
        </authorList>
    </citation>
    <scope>NUCLEOTIDE SEQUENCE [LARGE SCALE GENOMIC DNA]</scope>
    <source>
        <strain evidence="2 3">FACHB-119</strain>
    </source>
</reference>
<keyword evidence="3" id="KW-1185">Reference proteome</keyword>
<proteinExistence type="predicted"/>
<protein>
    <submittedName>
        <fullName evidence="2">Uma2 family endonuclease</fullName>
    </submittedName>
</protein>
<evidence type="ECO:0000259" key="1">
    <source>
        <dbReference type="Pfam" id="PF05685"/>
    </source>
</evidence>
<dbReference type="CDD" id="cd06260">
    <property type="entry name" value="DUF820-like"/>
    <property type="match status" value="1"/>
</dbReference>
<dbReference type="EMBL" id="JACJSG010000010">
    <property type="protein sequence ID" value="MBD2500773.1"/>
    <property type="molecule type" value="Genomic_DNA"/>
</dbReference>
<dbReference type="Pfam" id="PF05685">
    <property type="entry name" value="Uma2"/>
    <property type="match status" value="1"/>
</dbReference>
<comment type="caution">
    <text evidence="2">The sequence shown here is derived from an EMBL/GenBank/DDBJ whole genome shotgun (WGS) entry which is preliminary data.</text>
</comment>
<dbReference type="PANTHER" id="PTHR34107">
    <property type="entry name" value="SLL0198 PROTEIN-RELATED"/>
    <property type="match status" value="1"/>
</dbReference>
<dbReference type="InterPro" id="IPR012296">
    <property type="entry name" value="Nuclease_put_TT1808"/>
</dbReference>
<dbReference type="InterPro" id="IPR011335">
    <property type="entry name" value="Restrct_endonuc-II-like"/>
</dbReference>
<gene>
    <name evidence="2" type="ORF">H6G83_09135</name>
</gene>
<dbReference type="SUPFAM" id="SSF52980">
    <property type="entry name" value="Restriction endonuclease-like"/>
    <property type="match status" value="1"/>
</dbReference>
<dbReference type="PANTHER" id="PTHR34107:SF2">
    <property type="entry name" value="SLL0888 PROTEIN"/>
    <property type="match status" value="1"/>
</dbReference>
<dbReference type="GO" id="GO:0004519">
    <property type="term" value="F:endonuclease activity"/>
    <property type="evidence" value="ECO:0007669"/>
    <property type="project" value="UniProtKB-KW"/>
</dbReference>
<dbReference type="Gene3D" id="3.90.1570.10">
    <property type="entry name" value="tt1808, chain A"/>
    <property type="match status" value="1"/>
</dbReference>
<keyword evidence="2" id="KW-0255">Endonuclease</keyword>
<dbReference type="InterPro" id="IPR008538">
    <property type="entry name" value="Uma2"/>
</dbReference>
<evidence type="ECO:0000313" key="3">
    <source>
        <dbReference type="Proteomes" id="UP000661112"/>
    </source>
</evidence>
<sequence length="206" mass="23698">MFQPLVEPITFAEFLEWKPENGRYELHKGIIVEMQPTGEHELVRGFLIRELYFEIRRLRLAYSIPSQALVKAVDKKSGYIPDVLVLNLPNLVNEPLWKKSSTVSQAESIPLIVEVVSTNWRDDYFLKFGEYEEIGITEYWIVDYAGLGGKRFIGSSKQPTISVYVLVEGEYQLTQFRGNDRIQSSIFPELKLTAEEIFQATLGENS</sequence>
<accession>A0ABR8D2W0</accession>
<keyword evidence="2" id="KW-0378">Hydrolase</keyword>
<dbReference type="Proteomes" id="UP000661112">
    <property type="component" value="Unassembled WGS sequence"/>
</dbReference>
<name>A0ABR8D2W0_9NOST</name>